<keyword evidence="2" id="KW-1185">Reference proteome</keyword>
<dbReference type="EMBL" id="JAUKWQ010000002">
    <property type="protein sequence ID" value="MDO1582439.1"/>
    <property type="molecule type" value="Genomic_DNA"/>
</dbReference>
<gene>
    <name evidence="1" type="ORF">Q2T52_10035</name>
</gene>
<reference evidence="1" key="2">
    <citation type="submission" date="2023-07" db="EMBL/GenBank/DDBJ databases">
        <authorList>
            <person name="Sun H."/>
        </authorList>
    </citation>
    <scope>NUCLEOTIDE SEQUENCE</scope>
    <source>
        <strain evidence="1">05753</strain>
    </source>
</reference>
<sequence>MTCYRETAPNVFSAWAGEVIKDVRYPLNIADLWSDAELEAIGLYRPLPADPVPAGKMVKGSAVSRVSGVVKWVNDLVDLPPPLVTADDVIAERERRLALGFYYDFQDARGVHHLATTQGDMRKWTDEVTPLAQTRINLGQPNSTIGIFTQTGPVELTAMEWFQVLNAAGEWRQPIYAASFALQAMDPIPADYAADHWWTA</sequence>
<evidence type="ECO:0000313" key="2">
    <source>
        <dbReference type="Proteomes" id="UP001169006"/>
    </source>
</evidence>
<accession>A0ABT8SWA4</accession>
<evidence type="ECO:0000313" key="1">
    <source>
        <dbReference type="EMBL" id="MDO1582439.1"/>
    </source>
</evidence>
<proteinExistence type="predicted"/>
<protein>
    <recommendedName>
        <fullName evidence="3">DUF4376 domain-containing protein</fullName>
    </recommendedName>
</protein>
<comment type="caution">
    <text evidence="1">The sequence shown here is derived from an EMBL/GenBank/DDBJ whole genome shotgun (WGS) entry which is preliminary data.</text>
</comment>
<reference evidence="1" key="1">
    <citation type="journal article" date="2015" name="Int. J. Syst. Evol. Microbiol.">
        <title>Rhizobium oryzicola sp. nov., potential plant-growth-promoting endophytic bacteria isolated from rice roots.</title>
        <authorList>
            <person name="Zhang X.X."/>
            <person name="Gao J.S."/>
            <person name="Cao Y.H."/>
            <person name="Sheirdil R.A."/>
            <person name="Wang X.C."/>
            <person name="Zhang L."/>
        </authorList>
    </citation>
    <scope>NUCLEOTIDE SEQUENCE</scope>
    <source>
        <strain evidence="1">05753</strain>
    </source>
</reference>
<dbReference type="Proteomes" id="UP001169006">
    <property type="component" value="Unassembled WGS sequence"/>
</dbReference>
<name>A0ABT8SWA4_9HYPH</name>
<dbReference type="RefSeq" id="WP_302076577.1">
    <property type="nucleotide sequence ID" value="NZ_JAUKWQ010000002.1"/>
</dbReference>
<evidence type="ECO:0008006" key="3">
    <source>
        <dbReference type="Google" id="ProtNLM"/>
    </source>
</evidence>
<organism evidence="1 2">
    <name type="scientific">Rhizobium oryzicola</name>
    <dbReference type="NCBI Taxonomy" id="1232668"/>
    <lineage>
        <taxon>Bacteria</taxon>
        <taxon>Pseudomonadati</taxon>
        <taxon>Pseudomonadota</taxon>
        <taxon>Alphaproteobacteria</taxon>
        <taxon>Hyphomicrobiales</taxon>
        <taxon>Rhizobiaceae</taxon>
        <taxon>Rhizobium/Agrobacterium group</taxon>
        <taxon>Rhizobium</taxon>
    </lineage>
</organism>